<dbReference type="Proteomes" id="UP000295063">
    <property type="component" value="Unassembled WGS sequence"/>
</dbReference>
<dbReference type="Pfam" id="PF05133">
    <property type="entry name" value="SPP1_portal"/>
    <property type="match status" value="1"/>
</dbReference>
<proteinExistence type="predicted"/>
<evidence type="ECO:0000313" key="3">
    <source>
        <dbReference type="Proteomes" id="UP000295063"/>
    </source>
</evidence>
<name>A0A4V2Q8B9_9FIRM</name>
<evidence type="ECO:0000313" key="2">
    <source>
        <dbReference type="EMBL" id="TCL35637.1"/>
    </source>
</evidence>
<gene>
    <name evidence="2" type="ORF">EV210_111103</name>
</gene>
<protein>
    <submittedName>
        <fullName evidence="2">SPP1 family phage portal protein</fullName>
    </submittedName>
</protein>
<reference evidence="2 3" key="1">
    <citation type="submission" date="2019-03" db="EMBL/GenBank/DDBJ databases">
        <title>Genomic Encyclopedia of Type Strains, Phase IV (KMG-IV): sequencing the most valuable type-strain genomes for metagenomic binning, comparative biology and taxonomic classification.</title>
        <authorList>
            <person name="Goeker M."/>
        </authorList>
    </citation>
    <scope>NUCLEOTIDE SEQUENCE [LARGE SCALE GENOMIC DNA]</scope>
    <source>
        <strain evidence="2 3">DSM 15969</strain>
    </source>
</reference>
<comment type="caution">
    <text evidence="2">The sequence shown here is derived from an EMBL/GenBank/DDBJ whole genome shotgun (WGS) entry which is preliminary data.</text>
</comment>
<dbReference type="RefSeq" id="WP_207900754.1">
    <property type="nucleotide sequence ID" value="NZ_SLUI01000011.1"/>
</dbReference>
<evidence type="ECO:0000256" key="1">
    <source>
        <dbReference type="SAM" id="MobiDB-lite"/>
    </source>
</evidence>
<feature type="region of interest" description="Disordered" evidence="1">
    <location>
        <begin position="469"/>
        <end position="491"/>
    </location>
</feature>
<organism evidence="2 3">
    <name type="scientific">Anaerospora hongkongensis</name>
    <dbReference type="NCBI Taxonomy" id="244830"/>
    <lineage>
        <taxon>Bacteria</taxon>
        <taxon>Bacillati</taxon>
        <taxon>Bacillota</taxon>
        <taxon>Negativicutes</taxon>
        <taxon>Selenomonadales</taxon>
        <taxon>Sporomusaceae</taxon>
        <taxon>Anaerospora</taxon>
    </lineage>
</organism>
<dbReference type="AlphaFoldDB" id="A0A4V2Q8B9"/>
<keyword evidence="3" id="KW-1185">Reference proteome</keyword>
<dbReference type="EMBL" id="SLUI01000011">
    <property type="protein sequence ID" value="TCL35637.1"/>
    <property type="molecule type" value="Genomic_DNA"/>
</dbReference>
<sequence>MYWTDQTGQFIQLIKTGAGSRMSDLKFIELELTKFQTSRLRRDMLTGERYYCGEQDILARRRMVIGEGGNLEEIKNLPNNRIVDNQYGKLVDQKANYLLAKPITFKAENDSYSKVLQTIFNKQFLLTMRNLGEDALNGGIAWLHPYYNTEGELTFKRFPSYEILPFWADAEHTMLDFAVRVYQVEAYEGSVEVTITKVEIYDKQGIHRYILKGSLIPDVENPSTAHMQIEDAEGNTKGYNWDRIPLVAFKFNNKEIPLIKRVKCLQDGINDLISDFKNNMQEDARNTILVLQNYDGTDLGEFRKNLSQYGVVKVRTVDGVGGGLETLEITVNAANYEAILKLLKKALIENGRGYDAKDDRMAGNPNQMNIQSMYSDIDLDANGMEAEFQASFEKLLWFVNMHLANTGQGDYSGETVNVIFNRDILINETESIDNCSKSIGIISTETIVSQHPWTADVKQELKQIAAEKAQQQSEMDEYKAAFEKPGGLDET</sequence>
<dbReference type="InterPro" id="IPR021145">
    <property type="entry name" value="Portal_protein_SPP1_Gp6-like"/>
</dbReference>
<accession>A0A4V2Q8B9</accession>